<dbReference type="AlphaFoldDB" id="A0A9D5AML1"/>
<evidence type="ECO:0000313" key="8">
    <source>
        <dbReference type="Proteomes" id="UP001058974"/>
    </source>
</evidence>
<protein>
    <submittedName>
        <fullName evidence="7">Uncharacterized protein</fullName>
    </submittedName>
</protein>
<comment type="caution">
    <text evidence="7">The sequence shown here is derived from an EMBL/GenBank/DDBJ whole genome shotgun (WGS) entry which is preliminary data.</text>
</comment>
<evidence type="ECO:0000313" key="7">
    <source>
        <dbReference type="EMBL" id="KAI5412539.1"/>
    </source>
</evidence>
<dbReference type="GO" id="GO:0005576">
    <property type="term" value="C:extracellular region"/>
    <property type="evidence" value="ECO:0007669"/>
    <property type="project" value="UniProtKB-SubCell"/>
</dbReference>
<gene>
    <name evidence="7" type="ORF">KIW84_057267</name>
</gene>
<evidence type="ECO:0000256" key="5">
    <source>
        <dbReference type="ARBA" id="ARBA00022782"/>
    </source>
</evidence>
<comment type="subcellular location">
    <subcellularLocation>
        <location evidence="1">Secreted</location>
    </subcellularLocation>
</comment>
<dbReference type="Proteomes" id="UP001058974">
    <property type="component" value="Chromosome 5"/>
</dbReference>
<keyword evidence="8" id="KW-1185">Reference proteome</keyword>
<dbReference type="GO" id="GO:0030154">
    <property type="term" value="P:cell differentiation"/>
    <property type="evidence" value="ECO:0007669"/>
    <property type="project" value="UniProtKB-KW"/>
</dbReference>
<comment type="similarity">
    <text evidence="2">Belongs to the CLV3/ESR signal peptide family.</text>
</comment>
<dbReference type="PANTHER" id="PTHR36349:SF2">
    <property type="entry name" value="PROTEIN CLAVATA 3"/>
    <property type="match status" value="1"/>
</dbReference>
<keyword evidence="3" id="KW-0964">Secreted</keyword>
<evidence type="ECO:0000256" key="3">
    <source>
        <dbReference type="ARBA" id="ARBA00022525"/>
    </source>
</evidence>
<feature type="region of interest" description="Disordered" evidence="6">
    <location>
        <begin position="216"/>
        <end position="239"/>
    </location>
</feature>
<reference evidence="7 8" key="1">
    <citation type="journal article" date="2022" name="Nat. Genet.">
        <title>Improved pea reference genome and pan-genome highlight genomic features and evolutionary characteristics.</title>
        <authorList>
            <person name="Yang T."/>
            <person name="Liu R."/>
            <person name="Luo Y."/>
            <person name="Hu S."/>
            <person name="Wang D."/>
            <person name="Wang C."/>
            <person name="Pandey M.K."/>
            <person name="Ge S."/>
            <person name="Xu Q."/>
            <person name="Li N."/>
            <person name="Li G."/>
            <person name="Huang Y."/>
            <person name="Saxena R.K."/>
            <person name="Ji Y."/>
            <person name="Li M."/>
            <person name="Yan X."/>
            <person name="He Y."/>
            <person name="Liu Y."/>
            <person name="Wang X."/>
            <person name="Xiang C."/>
            <person name="Varshney R.K."/>
            <person name="Ding H."/>
            <person name="Gao S."/>
            <person name="Zong X."/>
        </authorList>
    </citation>
    <scope>NUCLEOTIDE SEQUENCE [LARGE SCALE GENOMIC DNA]</scope>
    <source>
        <strain evidence="7 8">cv. Zhongwan 6</strain>
    </source>
</reference>
<dbReference type="EMBL" id="JAMSHJ010000005">
    <property type="protein sequence ID" value="KAI5412539.1"/>
    <property type="molecule type" value="Genomic_DNA"/>
</dbReference>
<dbReference type="Gramene" id="Psat05G0726700-T1">
    <property type="protein sequence ID" value="KAI5412539.1"/>
    <property type="gene ID" value="KIW84_057267"/>
</dbReference>
<dbReference type="InterPro" id="IPR044962">
    <property type="entry name" value="CLV3/ESR"/>
</dbReference>
<dbReference type="GO" id="GO:0033612">
    <property type="term" value="F:receptor serine/threonine kinase binding"/>
    <property type="evidence" value="ECO:0007669"/>
    <property type="project" value="InterPro"/>
</dbReference>
<evidence type="ECO:0000256" key="6">
    <source>
        <dbReference type="SAM" id="MobiDB-lite"/>
    </source>
</evidence>
<evidence type="ECO:0000256" key="1">
    <source>
        <dbReference type="ARBA" id="ARBA00004613"/>
    </source>
</evidence>
<organism evidence="7 8">
    <name type="scientific">Pisum sativum</name>
    <name type="common">Garden pea</name>
    <name type="synonym">Lathyrus oleraceus</name>
    <dbReference type="NCBI Taxonomy" id="3888"/>
    <lineage>
        <taxon>Eukaryota</taxon>
        <taxon>Viridiplantae</taxon>
        <taxon>Streptophyta</taxon>
        <taxon>Embryophyta</taxon>
        <taxon>Tracheophyta</taxon>
        <taxon>Spermatophyta</taxon>
        <taxon>Magnoliopsida</taxon>
        <taxon>eudicotyledons</taxon>
        <taxon>Gunneridae</taxon>
        <taxon>Pentapetalae</taxon>
        <taxon>rosids</taxon>
        <taxon>fabids</taxon>
        <taxon>Fabales</taxon>
        <taxon>Fabaceae</taxon>
        <taxon>Papilionoideae</taxon>
        <taxon>50 kb inversion clade</taxon>
        <taxon>NPAAA clade</taxon>
        <taxon>Hologalegina</taxon>
        <taxon>IRL clade</taxon>
        <taxon>Fabeae</taxon>
        <taxon>Lathyrus</taxon>
    </lineage>
</organism>
<keyword evidence="4" id="KW-0732">Signal</keyword>
<evidence type="ECO:0000256" key="2">
    <source>
        <dbReference type="ARBA" id="ARBA00005416"/>
    </source>
</evidence>
<name>A0A9D5AML1_PEA</name>
<accession>A0A9D5AML1</accession>
<keyword evidence="5" id="KW-0221">Differentiation</keyword>
<dbReference type="PANTHER" id="PTHR36349">
    <property type="entry name" value="PROTEIN CLAVATA 3"/>
    <property type="match status" value="1"/>
</dbReference>
<sequence length="239" mass="26843">MKTKVVCGLLKMTLKLIMYEVDGDIFVEHDVDDLDMRIRAPMCVNGVTDVGGLDDEVVKGLNDSEDDRVTTLVDEFDGVDVTAPINQAKIVAGLLGRSNKKIEDNEFYSDELDNSDPYESSDEEGPKFERFRKEKLNKDYKFKWDMLFNSLVDSREAICLNSSYACFDANGGTLKLSHNRKMLSSLEVKKAMLKVNVEGPSTRMKKSEKEVIGELRKVPTGPDPLHHHSIGNPIKPETP</sequence>
<proteinExistence type="inferred from homology"/>
<evidence type="ECO:0000256" key="4">
    <source>
        <dbReference type="ARBA" id="ARBA00022729"/>
    </source>
</evidence>